<reference evidence="2" key="1">
    <citation type="submission" date="2021-03" db="EMBL/GenBank/DDBJ databases">
        <authorList>
            <person name="Tagirdzhanova G."/>
        </authorList>
    </citation>
    <scope>NUCLEOTIDE SEQUENCE</scope>
</reference>
<name>A0A8H3IS65_9LECA</name>
<organism evidence="2 3">
    <name type="scientific">Gomphillus americanus</name>
    <dbReference type="NCBI Taxonomy" id="1940652"/>
    <lineage>
        <taxon>Eukaryota</taxon>
        <taxon>Fungi</taxon>
        <taxon>Dikarya</taxon>
        <taxon>Ascomycota</taxon>
        <taxon>Pezizomycotina</taxon>
        <taxon>Lecanoromycetes</taxon>
        <taxon>OSLEUM clade</taxon>
        <taxon>Ostropomycetidae</taxon>
        <taxon>Ostropales</taxon>
        <taxon>Graphidaceae</taxon>
        <taxon>Gomphilloideae</taxon>
        <taxon>Gomphillus</taxon>
    </lineage>
</organism>
<evidence type="ECO:0000313" key="2">
    <source>
        <dbReference type="EMBL" id="CAF9924024.1"/>
    </source>
</evidence>
<evidence type="ECO:0000313" key="3">
    <source>
        <dbReference type="Proteomes" id="UP000664169"/>
    </source>
</evidence>
<comment type="caution">
    <text evidence="2">The sequence shown here is derived from an EMBL/GenBank/DDBJ whole genome shotgun (WGS) entry which is preliminary data.</text>
</comment>
<dbReference type="Proteomes" id="UP000664169">
    <property type="component" value="Unassembled WGS sequence"/>
</dbReference>
<gene>
    <name evidence="2" type="ORF">GOMPHAMPRED_003522</name>
</gene>
<dbReference type="EMBL" id="CAJPDQ010000020">
    <property type="protein sequence ID" value="CAF9924024.1"/>
    <property type="molecule type" value="Genomic_DNA"/>
</dbReference>
<keyword evidence="3" id="KW-1185">Reference proteome</keyword>
<evidence type="ECO:0000256" key="1">
    <source>
        <dbReference type="ARBA" id="ARBA00023002"/>
    </source>
</evidence>
<dbReference type="AlphaFoldDB" id="A0A8H3IS65"/>
<proteinExistence type="predicted"/>
<dbReference type="InterPro" id="IPR036291">
    <property type="entry name" value="NAD(P)-bd_dom_sf"/>
</dbReference>
<protein>
    <submittedName>
        <fullName evidence="2">Uncharacterized protein</fullName>
    </submittedName>
</protein>
<dbReference type="PANTHER" id="PTHR47534">
    <property type="entry name" value="YALI0E05731P"/>
    <property type="match status" value="1"/>
</dbReference>
<keyword evidence="1" id="KW-0560">Oxidoreductase</keyword>
<dbReference type="PANTHER" id="PTHR47534:SF3">
    <property type="entry name" value="ALCOHOL DEHYDROGENASE-LIKE C-TERMINAL DOMAIN-CONTAINING PROTEIN"/>
    <property type="match status" value="1"/>
</dbReference>
<dbReference type="InterPro" id="IPR052228">
    <property type="entry name" value="Sec_Metab_Biosynth_Oxidored"/>
</dbReference>
<dbReference type="SUPFAM" id="SSF51735">
    <property type="entry name" value="NAD(P)-binding Rossmann-fold domains"/>
    <property type="match status" value="1"/>
</dbReference>
<dbReference type="Gene3D" id="3.40.50.720">
    <property type="entry name" value="NAD(P)-binding Rossmann-like Domain"/>
    <property type="match status" value="1"/>
</dbReference>
<accession>A0A8H3IS65</accession>
<sequence length="358" mass="39195">MPELNVIRSTISQLPESGPLVAVIPGGTTGIGSYIAHALARVFANQGSKLRVYIVGRNASRADSIINAGKAISPGSDWRFIEATNLALLGEVDKACAEITRQEKESPLHDTPSIDLLYMTFCANILMNQIITSEGLDSFLSTVYYARIRFIQQLIPLLTAGTFPGHAISVYAGGFEDGTKPGESPIGLPPPESWGITSVRKHTGFMKNFVFEELAQKHAGKLSLTHIYPGLVDGPGFYNQDNPTWFKFVWPIVKFLASLYMTSPENCGDVMVYLATAQFPAKESRSERTKLPEGLQVAKSTLGESCGGCYATGQRADVASQPIMYRNVRKPETSKLVWDHTFEVLNRVEKENAKSSQV</sequence>
<dbReference type="GO" id="GO:0016491">
    <property type="term" value="F:oxidoreductase activity"/>
    <property type="evidence" value="ECO:0007669"/>
    <property type="project" value="UniProtKB-KW"/>
</dbReference>
<dbReference type="OrthoDB" id="2898509at2759"/>